<evidence type="ECO:0000313" key="1">
    <source>
        <dbReference type="EMBL" id="KAK9905164.1"/>
    </source>
</evidence>
<accession>A0AAW1VPD9</accession>
<evidence type="ECO:0008006" key="4">
    <source>
        <dbReference type="Google" id="ProtNLM"/>
    </source>
</evidence>
<dbReference type="AlphaFoldDB" id="A0AAW1VPD9"/>
<reference evidence="1 3" key="1">
    <citation type="journal article" date="2023" name="G3 (Bethesda)">
        <title>A chromosome-length genome assembly and annotation of blackberry (Rubus argutus, cv. 'Hillquist').</title>
        <authorList>
            <person name="Bruna T."/>
            <person name="Aryal R."/>
            <person name="Dudchenko O."/>
            <person name="Sargent D.J."/>
            <person name="Mead D."/>
            <person name="Buti M."/>
            <person name="Cavallini A."/>
            <person name="Hytonen T."/>
            <person name="Andres J."/>
            <person name="Pham M."/>
            <person name="Weisz D."/>
            <person name="Mascagni F."/>
            <person name="Usai G."/>
            <person name="Natali L."/>
            <person name="Bassil N."/>
            <person name="Fernandez G.E."/>
            <person name="Lomsadze A."/>
            <person name="Armour M."/>
            <person name="Olukolu B."/>
            <person name="Poorten T."/>
            <person name="Britton C."/>
            <person name="Davik J."/>
            <person name="Ashrafi H."/>
            <person name="Aiden E.L."/>
            <person name="Borodovsky M."/>
            <person name="Worthington M."/>
        </authorList>
    </citation>
    <scope>NUCLEOTIDE SEQUENCE [LARGE SCALE GENOMIC DNA]</scope>
    <source>
        <strain evidence="1">PI 553951</strain>
    </source>
</reference>
<dbReference type="EMBL" id="JBEDUW010000172">
    <property type="protein sequence ID" value="KAK9905164.1"/>
    <property type="molecule type" value="Genomic_DNA"/>
</dbReference>
<keyword evidence="3" id="KW-1185">Reference proteome</keyword>
<evidence type="ECO:0000313" key="3">
    <source>
        <dbReference type="Proteomes" id="UP001457282"/>
    </source>
</evidence>
<organism evidence="1 3">
    <name type="scientific">Rubus argutus</name>
    <name type="common">Southern blackberry</name>
    <dbReference type="NCBI Taxonomy" id="59490"/>
    <lineage>
        <taxon>Eukaryota</taxon>
        <taxon>Viridiplantae</taxon>
        <taxon>Streptophyta</taxon>
        <taxon>Embryophyta</taxon>
        <taxon>Tracheophyta</taxon>
        <taxon>Spermatophyta</taxon>
        <taxon>Magnoliopsida</taxon>
        <taxon>eudicotyledons</taxon>
        <taxon>Gunneridae</taxon>
        <taxon>Pentapetalae</taxon>
        <taxon>rosids</taxon>
        <taxon>fabids</taxon>
        <taxon>Rosales</taxon>
        <taxon>Rosaceae</taxon>
        <taxon>Rosoideae</taxon>
        <taxon>Rosoideae incertae sedis</taxon>
        <taxon>Rubus</taxon>
    </lineage>
</organism>
<protein>
    <recommendedName>
        <fullName evidence="4">Peptidylprolyl isomerase</fullName>
    </recommendedName>
</protein>
<dbReference type="EMBL" id="JBEDUW010000172">
    <property type="protein sequence ID" value="KAK9905165.1"/>
    <property type="molecule type" value="Genomic_DNA"/>
</dbReference>
<name>A0AAW1VPD9_RUBAR</name>
<gene>
    <name evidence="1" type="ORF">M0R45_000446</name>
    <name evidence="2" type="ORF">M0R45_000447</name>
</gene>
<dbReference type="Proteomes" id="UP001457282">
    <property type="component" value="Unassembled WGS sequence"/>
</dbReference>
<proteinExistence type="predicted"/>
<sequence length="112" mass="12038">MAGGTTGSSGCELAARRRRQLRVCWRLAVSGLSRSKYCGGDSMGGPSLSFLLVSSQPVTGFDRLIKVDWVQAGVFGDDCKGGSLRVGDLVLVVRLECVLAGNDEVDDWLDWK</sequence>
<evidence type="ECO:0000313" key="2">
    <source>
        <dbReference type="EMBL" id="KAK9905165.1"/>
    </source>
</evidence>
<comment type="caution">
    <text evidence="1">The sequence shown here is derived from an EMBL/GenBank/DDBJ whole genome shotgun (WGS) entry which is preliminary data.</text>
</comment>